<dbReference type="Gene3D" id="2.20.100.10">
    <property type="entry name" value="Thrombospondin type-1 (TSP1) repeat"/>
    <property type="match status" value="2"/>
</dbReference>
<dbReference type="Pfam" id="PF05986">
    <property type="entry name" value="ADAMTS_spacer1"/>
    <property type="match status" value="1"/>
</dbReference>
<dbReference type="InterPro" id="IPR045371">
    <property type="entry name" value="ADAMTS_CR_3"/>
</dbReference>
<dbReference type="InterPro" id="IPR000884">
    <property type="entry name" value="TSP1_rpt"/>
</dbReference>
<evidence type="ECO:0000259" key="7">
    <source>
        <dbReference type="Pfam" id="PF19236"/>
    </source>
</evidence>
<dbReference type="InterPro" id="IPR013273">
    <property type="entry name" value="ADAMTS/ADAMTS-like"/>
</dbReference>
<dbReference type="GO" id="GO:0008270">
    <property type="term" value="F:zinc ion binding"/>
    <property type="evidence" value="ECO:0007669"/>
    <property type="project" value="InterPro"/>
</dbReference>
<keyword evidence="2" id="KW-0964">Secreted</keyword>
<evidence type="ECO:0000313" key="8">
    <source>
        <dbReference type="EMBL" id="PIO30590.1"/>
    </source>
</evidence>
<organism evidence="8">
    <name type="scientific">Aquarana catesbeiana</name>
    <name type="common">American bullfrog</name>
    <name type="synonym">Rana catesbeiana</name>
    <dbReference type="NCBI Taxonomy" id="8400"/>
    <lineage>
        <taxon>Eukaryota</taxon>
        <taxon>Metazoa</taxon>
        <taxon>Chordata</taxon>
        <taxon>Craniata</taxon>
        <taxon>Vertebrata</taxon>
        <taxon>Euteleostomi</taxon>
        <taxon>Amphibia</taxon>
        <taxon>Batrachia</taxon>
        <taxon>Anura</taxon>
        <taxon>Neobatrachia</taxon>
        <taxon>Ranoidea</taxon>
        <taxon>Ranidae</taxon>
        <taxon>Aquarana</taxon>
    </lineage>
</organism>
<dbReference type="Gene3D" id="2.60.120.830">
    <property type="match status" value="1"/>
</dbReference>
<dbReference type="GO" id="GO:0006508">
    <property type="term" value="P:proteolysis"/>
    <property type="evidence" value="ECO:0007669"/>
    <property type="project" value="TreeGrafter"/>
</dbReference>
<dbReference type="SMART" id="SM00209">
    <property type="entry name" value="TSP1"/>
    <property type="match status" value="2"/>
</dbReference>
<dbReference type="PANTHER" id="PTHR13723:SF41">
    <property type="entry name" value="A DISINTEGRIN AND METALLOPROTEINASE WITH THROMBOSPONDIN MOTIFS 8"/>
    <property type="match status" value="1"/>
</dbReference>
<dbReference type="InterPro" id="IPR010294">
    <property type="entry name" value="ADAMTS_spacer1"/>
</dbReference>
<sequence length="303" mass="33318">VIDGTLCGPESLSVCVQGQCIKAGCDHVLHSSKKLDNCAVCGGDGSSCRKISEFFNKTTYGYSDVVTIPAGATNIDVKQRSPRGIVYDGNYLAIKRADGSYLLNGDLLVSSIEQDVHLRGTVLLYSGSNTRIERLQSFHPLPEPLTIQILRVASEKVPPKIKYTFFVPKNLPYERQKAKDKVSHHSLRPLLTAQWVFGDWSPCSKSCGSGWKRRTVECRNKEGGGSGQCPPELKPENIQACGDLPCPMWRANGWSHCSQSCGEGMRTQRISCMDYTGKEIENDKCDPKKLPAASVTPCKLEEC</sequence>
<comment type="subcellular location">
    <subcellularLocation>
        <location evidence="1">Secreted</location>
    </subcellularLocation>
</comment>
<dbReference type="OrthoDB" id="412680at2759"/>
<dbReference type="PANTHER" id="PTHR13723">
    <property type="entry name" value="ADAMTS A DISINTEGRIN AND METALLOPROTEASE WITH THROMBOSPONDIN MOTIFS PROTEASE"/>
    <property type="match status" value="1"/>
</dbReference>
<keyword evidence="3" id="KW-0732">Signal</keyword>
<accession>A0A2G9RRT4</accession>
<evidence type="ECO:0000256" key="5">
    <source>
        <dbReference type="ARBA" id="ARBA00023157"/>
    </source>
</evidence>
<evidence type="ECO:0000256" key="2">
    <source>
        <dbReference type="ARBA" id="ARBA00022525"/>
    </source>
</evidence>
<evidence type="ECO:0000256" key="3">
    <source>
        <dbReference type="ARBA" id="ARBA00022729"/>
    </source>
</evidence>
<dbReference type="InterPro" id="IPR036383">
    <property type="entry name" value="TSP1_rpt_sf"/>
</dbReference>
<evidence type="ECO:0000256" key="1">
    <source>
        <dbReference type="ARBA" id="ARBA00004613"/>
    </source>
</evidence>
<dbReference type="GO" id="GO:0030198">
    <property type="term" value="P:extracellular matrix organization"/>
    <property type="evidence" value="ECO:0007669"/>
    <property type="project" value="InterPro"/>
</dbReference>
<name>A0A2G9RRT4_AQUCT</name>
<dbReference type="PROSITE" id="PS50092">
    <property type="entry name" value="TSP1"/>
    <property type="match status" value="2"/>
</dbReference>
<gene>
    <name evidence="8" type="ORF">AB205_0150190</name>
</gene>
<dbReference type="AlphaFoldDB" id="A0A2G9RRT4"/>
<dbReference type="SUPFAM" id="SSF82895">
    <property type="entry name" value="TSP-1 type 1 repeat"/>
    <property type="match status" value="2"/>
</dbReference>
<dbReference type="PRINTS" id="PR01861">
    <property type="entry name" value="ADAMTS8"/>
</dbReference>
<dbReference type="GO" id="GO:0005576">
    <property type="term" value="C:extracellular region"/>
    <property type="evidence" value="ECO:0007669"/>
    <property type="project" value="UniProtKB-SubCell"/>
</dbReference>
<dbReference type="Pfam" id="PF19030">
    <property type="entry name" value="TSP1_ADAMTS"/>
    <property type="match status" value="2"/>
</dbReference>
<proteinExistence type="predicted"/>
<evidence type="ECO:0000256" key="4">
    <source>
        <dbReference type="ARBA" id="ARBA00022737"/>
    </source>
</evidence>
<feature type="non-terminal residue" evidence="8">
    <location>
        <position position="1"/>
    </location>
</feature>
<protein>
    <submittedName>
        <fullName evidence="8">Uncharacterized protein</fullName>
    </submittedName>
</protein>
<dbReference type="GO" id="GO:0031012">
    <property type="term" value="C:extracellular matrix"/>
    <property type="evidence" value="ECO:0007669"/>
    <property type="project" value="TreeGrafter"/>
</dbReference>
<dbReference type="InterPro" id="IPR013277">
    <property type="entry name" value="Pept_M12B_ADAM-TS8"/>
</dbReference>
<dbReference type="PRINTS" id="PR01857">
    <property type="entry name" value="ADAMTSFAMILY"/>
</dbReference>
<keyword evidence="5" id="KW-1015">Disulfide bond</keyword>
<dbReference type="Pfam" id="PF19236">
    <property type="entry name" value="ADAMTS_CR_3"/>
    <property type="match status" value="1"/>
</dbReference>
<dbReference type="FunFam" id="2.20.100.10:FF:000005">
    <property type="entry name" value="ADAM metallopeptidase with thrombospondin type 1 motif 9"/>
    <property type="match status" value="1"/>
</dbReference>
<dbReference type="GO" id="GO:0004222">
    <property type="term" value="F:metalloendopeptidase activity"/>
    <property type="evidence" value="ECO:0007669"/>
    <property type="project" value="TreeGrafter"/>
</dbReference>
<reference evidence="8" key="1">
    <citation type="submission" date="2017-08" db="EMBL/GenBank/DDBJ databases">
        <title>Assembly of the North American Bullfrog Genome.</title>
        <authorList>
            <person name="Warren R.L."/>
            <person name="Vandervalk B.P."/>
            <person name="Kucuk E."/>
            <person name="Birol I."/>
            <person name="Helbing C."/>
            <person name="Pandoh P."/>
            <person name="Behsaz B."/>
            <person name="Mohamadi H."/>
            <person name="Chu J."/>
            <person name="Jackman S."/>
            <person name="Hammond S.A."/>
            <person name="Veldhoen N."/>
            <person name="Kirk H."/>
            <person name="Zhao Y."/>
            <person name="Coope R."/>
            <person name="Pleasance S."/>
            <person name="Moore R."/>
            <person name="Holt R."/>
        </authorList>
    </citation>
    <scope>NUCLEOTIDE SEQUENCE</scope>
    <source>
        <strain evidence="8">Bruno</strain>
        <tissue evidence="8">Liver</tissue>
    </source>
</reference>
<dbReference type="InterPro" id="IPR050439">
    <property type="entry name" value="ADAMTS_ADAMTS-like"/>
</dbReference>
<dbReference type="EMBL" id="KV936820">
    <property type="protein sequence ID" value="PIO30590.1"/>
    <property type="molecule type" value="Genomic_DNA"/>
</dbReference>
<feature type="domain" description="ADAMTS/ADAMTS-like cysteine-rich" evidence="7">
    <location>
        <begin position="10"/>
        <end position="48"/>
    </location>
</feature>
<dbReference type="FunFam" id="2.60.120.830:FF:000001">
    <property type="entry name" value="A disintegrin and metalloproteinase with thrombospondin motifs 1"/>
    <property type="match status" value="1"/>
</dbReference>
<feature type="domain" description="ADAMTS/ADAMTS-like Spacer 1" evidence="6">
    <location>
        <begin position="51"/>
        <end position="168"/>
    </location>
</feature>
<keyword evidence="4" id="KW-0677">Repeat</keyword>
<evidence type="ECO:0000259" key="6">
    <source>
        <dbReference type="Pfam" id="PF05986"/>
    </source>
</evidence>